<dbReference type="Proteomes" id="UP000012179">
    <property type="component" value="Chromosome"/>
</dbReference>
<evidence type="ECO:0000259" key="1">
    <source>
        <dbReference type="Pfam" id="PF18925"/>
    </source>
</evidence>
<evidence type="ECO:0000313" key="2">
    <source>
        <dbReference type="EMBL" id="ARO89125.1"/>
    </source>
</evidence>
<dbReference type="Pfam" id="PF18925">
    <property type="entry name" value="DUF5675"/>
    <property type="match status" value="1"/>
</dbReference>
<organism evidence="2 3">
    <name type="scientific">Nitrosospira lacus</name>
    <dbReference type="NCBI Taxonomy" id="1288494"/>
    <lineage>
        <taxon>Bacteria</taxon>
        <taxon>Pseudomonadati</taxon>
        <taxon>Pseudomonadota</taxon>
        <taxon>Betaproteobacteria</taxon>
        <taxon>Nitrosomonadales</taxon>
        <taxon>Nitrosomonadaceae</taxon>
        <taxon>Nitrosospira</taxon>
    </lineage>
</organism>
<sequence>MSFPPYKKGEMKMELRVERTDFSENSTIGKLYVDNQFECYTLEDKVRPVKIKGKTAIPAGRYEVIINYSQRFGRPLPLFLNVPNFEGVRIHPGNTAADTEGCILVGQTKDTGFIGQSRLAFEQLFTKLKTASETEKIFIEIA</sequence>
<gene>
    <name evidence="2" type="ORF">EBAPG3_012120</name>
</gene>
<feature type="domain" description="DUF5675" evidence="1">
    <location>
        <begin position="17"/>
        <end position="129"/>
    </location>
</feature>
<name>A0A1W6STL5_9PROT</name>
<evidence type="ECO:0000313" key="3">
    <source>
        <dbReference type="Proteomes" id="UP000012179"/>
    </source>
</evidence>
<proteinExistence type="predicted"/>
<dbReference type="AlphaFoldDB" id="A0A1W6STL5"/>
<accession>A0A1W6STL5</accession>
<dbReference type="EMBL" id="CP021106">
    <property type="protein sequence ID" value="ARO89125.1"/>
    <property type="molecule type" value="Genomic_DNA"/>
</dbReference>
<keyword evidence="3" id="KW-1185">Reference proteome</keyword>
<protein>
    <recommendedName>
        <fullName evidence="1">DUF5675 domain-containing protein</fullName>
    </recommendedName>
</protein>
<reference evidence="2 3" key="1">
    <citation type="journal article" date="2015" name="Int. J. Syst. Evol. Microbiol.">
        <title>Nitrosospira lacus sp. nov., a psychrotolerant, ammonia-oxidizing bacterium from sandy lake sediment.</title>
        <authorList>
            <person name="Urakawa H."/>
            <person name="Garcia J.C."/>
            <person name="Nielsen J.L."/>
            <person name="Le V.Q."/>
            <person name="Kozlowski J.A."/>
            <person name="Stein L.Y."/>
            <person name="Lim C.K."/>
            <person name="Pommerening-Roser A."/>
            <person name="Martens-Habbena W."/>
            <person name="Stahl D.A."/>
            <person name="Klotz M.G."/>
        </authorList>
    </citation>
    <scope>NUCLEOTIDE SEQUENCE [LARGE SCALE GENOMIC DNA]</scope>
    <source>
        <strain evidence="2 3">APG3</strain>
    </source>
</reference>
<dbReference type="eggNOG" id="ENOG5032UDK">
    <property type="taxonomic scope" value="Bacteria"/>
</dbReference>
<dbReference type="KEGG" id="nlc:EBAPG3_012120"/>
<dbReference type="InterPro" id="IPR043732">
    <property type="entry name" value="DUF5675"/>
</dbReference>